<name>A0A8J7BZU5_9CYAN</name>
<comment type="caution">
    <text evidence="1">The sequence shown here is derived from an EMBL/GenBank/DDBJ whole genome shotgun (WGS) entry which is preliminary data.</text>
</comment>
<keyword evidence="2" id="KW-1185">Reference proteome</keyword>
<sequence>MIIILVGVLPEPISGINWQQSDAVLLVEAPYHYLPLPLLLATEVVKLGIDPISTHSYTLRTNITKALAAIATNN</sequence>
<proteinExistence type="predicted"/>
<dbReference type="RefSeq" id="WP_190838140.1">
    <property type="nucleotide sequence ID" value="NZ_CAWPPI010000126.1"/>
</dbReference>
<dbReference type="AlphaFoldDB" id="A0A8J7BZU5"/>
<protein>
    <submittedName>
        <fullName evidence="1">Uncharacterized protein</fullName>
    </submittedName>
</protein>
<evidence type="ECO:0000313" key="1">
    <source>
        <dbReference type="EMBL" id="MBD2778457.1"/>
    </source>
</evidence>
<accession>A0A8J7BZU5</accession>
<dbReference type="Proteomes" id="UP000629098">
    <property type="component" value="Unassembled WGS sequence"/>
</dbReference>
<organism evidence="1 2">
    <name type="scientific">Iningainema tapete BLCC-T55</name>
    <dbReference type="NCBI Taxonomy" id="2748662"/>
    <lineage>
        <taxon>Bacteria</taxon>
        <taxon>Bacillati</taxon>
        <taxon>Cyanobacteriota</taxon>
        <taxon>Cyanophyceae</taxon>
        <taxon>Nostocales</taxon>
        <taxon>Scytonemataceae</taxon>
        <taxon>Iningainema tapete</taxon>
    </lineage>
</organism>
<evidence type="ECO:0000313" key="2">
    <source>
        <dbReference type="Proteomes" id="UP000629098"/>
    </source>
</evidence>
<gene>
    <name evidence="1" type="ORF">ICL16_42050</name>
</gene>
<reference evidence="1" key="1">
    <citation type="submission" date="2020-09" db="EMBL/GenBank/DDBJ databases">
        <title>Iningainema tapete sp. nov. (Scytonemataceae, Cyanobacteria) from greenhouses in central Florida (USA) produces two types of nodularin with biosynthetic potential for microcystin-LR and anabaenopeptins.</title>
        <authorList>
            <person name="Berthold D.E."/>
            <person name="Lefler F.W."/>
            <person name="Huang I.-S."/>
            <person name="Abdulla H."/>
            <person name="Zimba P.V."/>
            <person name="Laughinghouse H.D. IV."/>
        </authorList>
    </citation>
    <scope>NUCLEOTIDE SEQUENCE</scope>
    <source>
        <strain evidence="1">BLCCT55</strain>
    </source>
</reference>
<dbReference type="EMBL" id="JACXAE010000126">
    <property type="protein sequence ID" value="MBD2778457.1"/>
    <property type="molecule type" value="Genomic_DNA"/>
</dbReference>